<dbReference type="AlphaFoldDB" id="A0AAD3THZ9"/>
<evidence type="ECO:0000313" key="1">
    <source>
        <dbReference type="EMBL" id="GMH29935.1"/>
    </source>
</evidence>
<name>A0AAD3THZ9_NEPGR</name>
<protein>
    <submittedName>
        <fullName evidence="1">Uncharacterized protein</fullName>
    </submittedName>
</protein>
<proteinExistence type="predicted"/>
<keyword evidence="2" id="KW-1185">Reference proteome</keyword>
<accession>A0AAD3THZ9</accession>
<sequence>MPPLLALLLLLATEISFFRVLVPLSPIVDLLEVAADFQNFIVCVEILIAAVGHFCAFPYKEFAPADIGFSYGLMGSLSHALKLNDFCHDTVHQGSASPALLSASSPSEIDPHSLGLSSSMFPLMKRDKASQSPAPDAFLEVSKSIDLWAHAGAEQELLEKCGSGAEHPLDPSVEHPSDASPFKFLDKAPTSKVVRFAPEIMSSEALSCASRCRKMAPCSDICHPIVFCKIQLGLKDSLEAPMDAVPKLAFPPLAPPVDAPAEDVAPSTNGSTNRGVVKGLVCRLSVDSQTPLDDAVSTIDALPISGFCRVLSGPVSLSLSQGRPIRNHDGLRRGIDIPVQDLRLSWPADVDFYSGLDLWLPWIY</sequence>
<gene>
    <name evidence="1" type="ORF">Nepgr_031778</name>
</gene>
<reference evidence="1" key="1">
    <citation type="submission" date="2023-05" db="EMBL/GenBank/DDBJ databases">
        <title>Nepenthes gracilis genome sequencing.</title>
        <authorList>
            <person name="Fukushima K."/>
        </authorList>
    </citation>
    <scope>NUCLEOTIDE SEQUENCE</scope>
    <source>
        <strain evidence="1">SING2019-196</strain>
    </source>
</reference>
<evidence type="ECO:0000313" key="2">
    <source>
        <dbReference type="Proteomes" id="UP001279734"/>
    </source>
</evidence>
<comment type="caution">
    <text evidence="1">The sequence shown here is derived from an EMBL/GenBank/DDBJ whole genome shotgun (WGS) entry which is preliminary data.</text>
</comment>
<dbReference type="Proteomes" id="UP001279734">
    <property type="component" value="Unassembled WGS sequence"/>
</dbReference>
<organism evidence="1 2">
    <name type="scientific">Nepenthes gracilis</name>
    <name type="common">Slender pitcher plant</name>
    <dbReference type="NCBI Taxonomy" id="150966"/>
    <lineage>
        <taxon>Eukaryota</taxon>
        <taxon>Viridiplantae</taxon>
        <taxon>Streptophyta</taxon>
        <taxon>Embryophyta</taxon>
        <taxon>Tracheophyta</taxon>
        <taxon>Spermatophyta</taxon>
        <taxon>Magnoliopsida</taxon>
        <taxon>eudicotyledons</taxon>
        <taxon>Gunneridae</taxon>
        <taxon>Pentapetalae</taxon>
        <taxon>Caryophyllales</taxon>
        <taxon>Nepenthaceae</taxon>
        <taxon>Nepenthes</taxon>
    </lineage>
</organism>
<dbReference type="EMBL" id="BSYO01000037">
    <property type="protein sequence ID" value="GMH29935.1"/>
    <property type="molecule type" value="Genomic_DNA"/>
</dbReference>